<dbReference type="Pfam" id="PF03167">
    <property type="entry name" value="UDG"/>
    <property type="match status" value="1"/>
</dbReference>
<evidence type="ECO:0000313" key="2">
    <source>
        <dbReference type="EMBL" id="AVP57157.1"/>
    </source>
</evidence>
<dbReference type="RefSeq" id="WP_106845714.1">
    <property type="nucleotide sequence ID" value="NZ_CP027792.1"/>
</dbReference>
<dbReference type="InterPro" id="IPR047124">
    <property type="entry name" value="HI_0220.2"/>
</dbReference>
<evidence type="ECO:0000313" key="3">
    <source>
        <dbReference type="Proteomes" id="UP000241829"/>
    </source>
</evidence>
<sequence>MATRRQPAAHPLLPLDDLLHRARQCTLCAPFLPLGPRPVLQAGTGARILIASQAPGRKVHASGVPFDDASGERLRDWLQLPREVFYDPGRVAIVPMGFCYPGKGASGDAPPRPECAPTWRAPLLAQLPHIALTVAVGQYAIGWHLPGSRGRPLADTVRASGAPGSPVIALPHPSPRNNGWLKHNPWFEAEWLPGVRERVAAALTQNTSQIGI</sequence>
<dbReference type="Gene3D" id="3.40.470.10">
    <property type="entry name" value="Uracil-DNA glycosylase-like domain"/>
    <property type="match status" value="1"/>
</dbReference>
<dbReference type="EMBL" id="CP027792">
    <property type="protein sequence ID" value="AVP57157.1"/>
    <property type="molecule type" value="Genomic_DNA"/>
</dbReference>
<dbReference type="KEGG" id="melm:C7H73_05415"/>
<dbReference type="Proteomes" id="UP000241829">
    <property type="component" value="Chromosome"/>
</dbReference>
<evidence type="ECO:0000259" key="1">
    <source>
        <dbReference type="SMART" id="SM00986"/>
    </source>
</evidence>
<dbReference type="InterPro" id="IPR036895">
    <property type="entry name" value="Uracil-DNA_glycosylase-like_sf"/>
</dbReference>
<protein>
    <submittedName>
        <fullName evidence="2">Uracil-DNA glycosylase</fullName>
    </submittedName>
</protein>
<keyword evidence="3" id="KW-1185">Reference proteome</keyword>
<organism evidence="2 3">
    <name type="scientific">Pulveribacter suum</name>
    <dbReference type="NCBI Taxonomy" id="2116657"/>
    <lineage>
        <taxon>Bacteria</taxon>
        <taxon>Pseudomonadati</taxon>
        <taxon>Pseudomonadota</taxon>
        <taxon>Betaproteobacteria</taxon>
        <taxon>Burkholderiales</taxon>
        <taxon>Comamonadaceae</taxon>
        <taxon>Pulveribacter</taxon>
    </lineage>
</organism>
<feature type="domain" description="Uracil-DNA glycosylase-like" evidence="1">
    <location>
        <begin position="39"/>
        <end position="196"/>
    </location>
</feature>
<dbReference type="OrthoDB" id="9789139at2"/>
<dbReference type="SMART" id="SM00986">
    <property type="entry name" value="UDG"/>
    <property type="match status" value="1"/>
</dbReference>
<name>A0A2P1NJE2_9BURK</name>
<accession>A0A2P1NJE2</accession>
<gene>
    <name evidence="2" type="ORF">C7H73_05415</name>
</gene>
<dbReference type="PANTHER" id="PTHR42160">
    <property type="entry name" value="URACIL-DNA GLYCOSYLASE SUPERFAMILY PROTEIN"/>
    <property type="match status" value="1"/>
</dbReference>
<dbReference type="CDD" id="cd10033">
    <property type="entry name" value="UDG_like"/>
    <property type="match status" value="1"/>
</dbReference>
<dbReference type="InterPro" id="IPR005122">
    <property type="entry name" value="Uracil-DNA_glycosylase-like"/>
</dbReference>
<dbReference type="SUPFAM" id="SSF52141">
    <property type="entry name" value="Uracil-DNA glycosylase-like"/>
    <property type="match status" value="1"/>
</dbReference>
<dbReference type="AlphaFoldDB" id="A0A2P1NJE2"/>
<proteinExistence type="predicted"/>
<reference evidence="3" key="1">
    <citation type="submission" date="2018-03" db="EMBL/GenBank/DDBJ databases">
        <title>Genome sequencing of Melaminivora sp. strain SC2-7.</title>
        <authorList>
            <person name="Kim S.-J."/>
            <person name="Heo J."/>
            <person name="Ahn J.-H."/>
            <person name="Kwon S.-W."/>
        </authorList>
    </citation>
    <scope>NUCLEOTIDE SEQUENCE [LARGE SCALE GENOMIC DNA]</scope>
    <source>
        <strain evidence="3">SC2-7</strain>
    </source>
</reference>
<dbReference type="PANTHER" id="PTHR42160:SF1">
    <property type="entry name" value="URACIL-DNA GLYCOSYLASE SUPERFAMILY PROTEIN"/>
    <property type="match status" value="1"/>
</dbReference>
<dbReference type="SMART" id="SM00987">
    <property type="entry name" value="UreE_C"/>
    <property type="match status" value="1"/>
</dbReference>